<proteinExistence type="inferred from homology"/>
<keyword evidence="3" id="KW-0378">Hydrolase</keyword>
<reference evidence="6" key="2">
    <citation type="submission" date="2016-01" db="EMBL/GenBank/DDBJ databases">
        <title>Six Aerococcus type strain genome sequencing and assembly using PacBio and Illumina Hiseq.</title>
        <authorList>
            <person name="Carkaci D."/>
            <person name="Dargis R."/>
            <person name="Nielsen X.C."/>
            <person name="Skovgaard O."/>
            <person name="Fuursted K."/>
            <person name="Christensen J.J."/>
        </authorList>
    </citation>
    <scope>NUCLEOTIDE SEQUENCE [LARGE SCALE GENOMIC DNA]</scope>
    <source>
        <strain evidence="6">CCUG42038B</strain>
    </source>
</reference>
<sequence length="65" mass="7048">MGQTIPLDQAQAGDLYFFIEAGATSSYHVAIATGEGYFIHAPQPGDVVSYSHVDYFSPQLAIRLN</sequence>
<evidence type="ECO:0000313" key="6">
    <source>
        <dbReference type="Proteomes" id="UP000062260"/>
    </source>
</evidence>
<reference evidence="5 6" key="1">
    <citation type="journal article" date="2016" name="Genome Announc.">
        <title>Complete Genome Sequences of Aerococcus christensenii CCUG 28831T, Aerococcus sanguinicola CCUG 43001T, Aerococcus urinae CCUG 36881T, Aerococcus urinaeequi CCUG 28094T, Aerococcus urinaehominis CCUG 42038 BT, and Aerococcus viridans CCUG 4311T.</title>
        <authorList>
            <person name="Carkaci D."/>
            <person name="Dargis R."/>
            <person name="Nielsen X.C."/>
            <person name="Skovgaard O."/>
            <person name="Fuursted K."/>
            <person name="Christensen J.J."/>
        </authorList>
    </citation>
    <scope>NUCLEOTIDE SEQUENCE [LARGE SCALE GENOMIC DNA]</scope>
    <source>
        <strain evidence="5 6">CCUG42038B</strain>
    </source>
</reference>
<dbReference type="Pfam" id="PF00877">
    <property type="entry name" value="NLPC_P60"/>
    <property type="match status" value="1"/>
</dbReference>
<dbReference type="EMBL" id="CP014163">
    <property type="protein sequence ID" value="AMB99536.1"/>
    <property type="molecule type" value="Genomic_DNA"/>
</dbReference>
<dbReference type="Proteomes" id="UP000062260">
    <property type="component" value="Chromosome"/>
</dbReference>
<evidence type="ECO:0000256" key="2">
    <source>
        <dbReference type="ARBA" id="ARBA00022670"/>
    </source>
</evidence>
<keyword evidence="4" id="KW-0788">Thiol protease</keyword>
<keyword evidence="6" id="KW-1185">Reference proteome</keyword>
<name>A0A109RGS3_9LACT</name>
<organism evidence="5 6">
    <name type="scientific">Aerococcus urinaehominis</name>
    <dbReference type="NCBI Taxonomy" id="128944"/>
    <lineage>
        <taxon>Bacteria</taxon>
        <taxon>Bacillati</taxon>
        <taxon>Bacillota</taxon>
        <taxon>Bacilli</taxon>
        <taxon>Lactobacillales</taxon>
        <taxon>Aerococcaceae</taxon>
        <taxon>Aerococcus</taxon>
    </lineage>
</organism>
<comment type="similarity">
    <text evidence="1">Belongs to the peptidase C40 family.</text>
</comment>
<evidence type="ECO:0000256" key="4">
    <source>
        <dbReference type="ARBA" id="ARBA00022807"/>
    </source>
</evidence>
<evidence type="ECO:0000256" key="3">
    <source>
        <dbReference type="ARBA" id="ARBA00022801"/>
    </source>
</evidence>
<dbReference type="Gene3D" id="3.90.1720.10">
    <property type="entry name" value="endopeptidase domain like (from Nostoc punctiforme)"/>
    <property type="match status" value="1"/>
</dbReference>
<dbReference type="GO" id="GO:0006508">
    <property type="term" value="P:proteolysis"/>
    <property type="evidence" value="ECO:0007669"/>
    <property type="project" value="UniProtKB-KW"/>
</dbReference>
<evidence type="ECO:0000256" key="1">
    <source>
        <dbReference type="ARBA" id="ARBA00007074"/>
    </source>
</evidence>
<dbReference type="InterPro" id="IPR038765">
    <property type="entry name" value="Papain-like_cys_pep_sf"/>
</dbReference>
<dbReference type="SUPFAM" id="SSF54001">
    <property type="entry name" value="Cysteine proteinases"/>
    <property type="match status" value="1"/>
</dbReference>
<gene>
    <name evidence="5" type="ORF">AWM75_05780</name>
</gene>
<keyword evidence="2" id="KW-0645">Protease</keyword>
<dbReference type="InterPro" id="IPR000064">
    <property type="entry name" value="NLP_P60_dom"/>
</dbReference>
<accession>A0A109RGS3</accession>
<evidence type="ECO:0000313" key="5">
    <source>
        <dbReference type="EMBL" id="AMB99536.1"/>
    </source>
</evidence>
<dbReference type="STRING" id="128944.AWM75_05780"/>
<dbReference type="KEGG" id="auh:AWM75_05780"/>
<dbReference type="GO" id="GO:0008234">
    <property type="term" value="F:cysteine-type peptidase activity"/>
    <property type="evidence" value="ECO:0007669"/>
    <property type="project" value="UniProtKB-KW"/>
</dbReference>
<dbReference type="AlphaFoldDB" id="A0A109RGS3"/>
<protein>
    <submittedName>
        <fullName evidence="5">Uncharacterized protein</fullName>
    </submittedName>
</protein>